<protein>
    <submittedName>
        <fullName evidence="1">Uncharacterized protein</fullName>
    </submittedName>
</protein>
<proteinExistence type="predicted"/>
<dbReference type="EMBL" id="GBRH01270509">
    <property type="protein sequence ID" value="JAD27386.1"/>
    <property type="molecule type" value="Transcribed_RNA"/>
</dbReference>
<organism evidence="1">
    <name type="scientific">Arundo donax</name>
    <name type="common">Giant reed</name>
    <name type="synonym">Donax arundinaceus</name>
    <dbReference type="NCBI Taxonomy" id="35708"/>
    <lineage>
        <taxon>Eukaryota</taxon>
        <taxon>Viridiplantae</taxon>
        <taxon>Streptophyta</taxon>
        <taxon>Embryophyta</taxon>
        <taxon>Tracheophyta</taxon>
        <taxon>Spermatophyta</taxon>
        <taxon>Magnoliopsida</taxon>
        <taxon>Liliopsida</taxon>
        <taxon>Poales</taxon>
        <taxon>Poaceae</taxon>
        <taxon>PACMAD clade</taxon>
        <taxon>Arundinoideae</taxon>
        <taxon>Arundineae</taxon>
        <taxon>Arundo</taxon>
    </lineage>
</organism>
<name>A0A0A8YLE8_ARUDO</name>
<reference evidence="1" key="1">
    <citation type="submission" date="2014-09" db="EMBL/GenBank/DDBJ databases">
        <authorList>
            <person name="Magalhaes I.L.F."/>
            <person name="Oliveira U."/>
            <person name="Santos F.R."/>
            <person name="Vidigal T.H.D.A."/>
            <person name="Brescovit A.D."/>
            <person name="Santos A.J."/>
        </authorList>
    </citation>
    <scope>NUCLEOTIDE SEQUENCE</scope>
    <source>
        <tissue evidence="1">Shoot tissue taken approximately 20 cm above the soil surface</tissue>
    </source>
</reference>
<evidence type="ECO:0000313" key="1">
    <source>
        <dbReference type="EMBL" id="JAD27386.1"/>
    </source>
</evidence>
<accession>A0A0A8YLE8</accession>
<sequence>MPFPCSSCRIRRERSCLWASTCGYALPLLV</sequence>
<dbReference type="AlphaFoldDB" id="A0A0A8YLE8"/>
<reference evidence="1" key="2">
    <citation type="journal article" date="2015" name="Data Brief">
        <title>Shoot transcriptome of the giant reed, Arundo donax.</title>
        <authorList>
            <person name="Barrero R.A."/>
            <person name="Guerrero F.D."/>
            <person name="Moolhuijzen P."/>
            <person name="Goolsby J.A."/>
            <person name="Tidwell J."/>
            <person name="Bellgard S.E."/>
            <person name="Bellgard M.I."/>
        </authorList>
    </citation>
    <scope>NUCLEOTIDE SEQUENCE</scope>
    <source>
        <tissue evidence="1">Shoot tissue taken approximately 20 cm above the soil surface</tissue>
    </source>
</reference>